<dbReference type="STRING" id="349521.HCH_01558"/>
<evidence type="ECO:0000313" key="1">
    <source>
        <dbReference type="EMBL" id="ABC28415.1"/>
    </source>
</evidence>
<dbReference type="InterPro" id="IPR058087">
    <property type="entry name" value="XAC2610_dom"/>
</dbReference>
<name>Q2SLQ9_HAHCH</name>
<dbReference type="NCBIfam" id="NF047539">
    <property type="entry name" value="XAC2610_fam"/>
    <property type="match status" value="1"/>
</dbReference>
<organism evidence="1 2">
    <name type="scientific">Hahella chejuensis (strain KCTC 2396)</name>
    <dbReference type="NCBI Taxonomy" id="349521"/>
    <lineage>
        <taxon>Bacteria</taxon>
        <taxon>Pseudomonadati</taxon>
        <taxon>Pseudomonadota</taxon>
        <taxon>Gammaproteobacteria</taxon>
        <taxon>Oceanospirillales</taxon>
        <taxon>Hahellaceae</taxon>
        <taxon>Hahella</taxon>
    </lineage>
</organism>
<sequence length="178" mass="19564">MRRVALLLFPIITSCGVSPLQSISKDGDACLFGVGRIPTCEHTSTTLQVKASPVLTTLADDQVLLQAVAVSINGQEQRLEIAPDTVFFAGDIGHIAFDDINFDGFPDLAITTSAGAKHVFLDYWLYSQNAKRFMRLGNLPELTLDPATQTLSLQVQVSETQYERKRLKWKGADLIPID</sequence>
<reference evidence="1 2" key="1">
    <citation type="journal article" date="2005" name="Nucleic Acids Res.">
        <title>Genomic blueprint of Hahella chejuensis, a marine microbe producing an algicidal agent.</title>
        <authorList>
            <person name="Jeong H."/>
            <person name="Yim J.H."/>
            <person name="Lee C."/>
            <person name="Choi S.-H."/>
            <person name="Park Y.K."/>
            <person name="Yoon S.H."/>
            <person name="Hur C.-G."/>
            <person name="Kang H.-Y."/>
            <person name="Kim D."/>
            <person name="Lee H.H."/>
            <person name="Park K.H."/>
            <person name="Park S.-H."/>
            <person name="Park H.-S."/>
            <person name="Lee H.K."/>
            <person name="Oh T.K."/>
            <person name="Kim J.F."/>
        </authorList>
    </citation>
    <scope>NUCLEOTIDE SEQUENCE [LARGE SCALE GENOMIC DNA]</scope>
    <source>
        <strain evidence="1 2">KCTC 2396</strain>
    </source>
</reference>
<dbReference type="PROSITE" id="PS51257">
    <property type="entry name" value="PROKAR_LIPOPROTEIN"/>
    <property type="match status" value="1"/>
</dbReference>
<proteinExistence type="predicted"/>
<accession>Q2SLQ9</accession>
<keyword evidence="2" id="KW-1185">Reference proteome</keyword>
<protein>
    <recommendedName>
        <fullName evidence="3">Protein containing FG-GAP repeats</fullName>
    </recommendedName>
</protein>
<dbReference type="HOGENOM" id="CLU_1508576_0_0_6"/>
<dbReference type="Proteomes" id="UP000000238">
    <property type="component" value="Chromosome"/>
</dbReference>
<gene>
    <name evidence="1" type="ordered locus">HCH_01558</name>
</gene>
<dbReference type="OrthoDB" id="5704443at2"/>
<dbReference type="RefSeq" id="WP_011395488.1">
    <property type="nucleotide sequence ID" value="NC_007645.1"/>
</dbReference>
<dbReference type="AlphaFoldDB" id="Q2SLQ9"/>
<dbReference type="EMBL" id="CP000155">
    <property type="protein sequence ID" value="ABC28415.1"/>
    <property type="molecule type" value="Genomic_DNA"/>
</dbReference>
<evidence type="ECO:0000313" key="2">
    <source>
        <dbReference type="Proteomes" id="UP000000238"/>
    </source>
</evidence>
<dbReference type="KEGG" id="hch:HCH_01558"/>
<evidence type="ECO:0008006" key="3">
    <source>
        <dbReference type="Google" id="ProtNLM"/>
    </source>
</evidence>
<dbReference type="eggNOG" id="ENOG50336U2">
    <property type="taxonomic scope" value="Bacteria"/>
</dbReference>